<keyword evidence="2" id="KW-0813">Transport</keyword>
<dbReference type="EMBL" id="JAMQOT010000006">
    <property type="protein sequence ID" value="MDF9747325.1"/>
    <property type="molecule type" value="Genomic_DNA"/>
</dbReference>
<evidence type="ECO:0000256" key="8">
    <source>
        <dbReference type="ARBA" id="ARBA00050355"/>
    </source>
</evidence>
<dbReference type="GO" id="GO:0140359">
    <property type="term" value="F:ABC-type transporter activity"/>
    <property type="evidence" value="ECO:0007669"/>
    <property type="project" value="InterPro"/>
</dbReference>
<dbReference type="SUPFAM" id="SSF50331">
    <property type="entry name" value="MOP-like"/>
    <property type="match status" value="1"/>
</dbReference>
<evidence type="ECO:0000256" key="11">
    <source>
        <dbReference type="ARBA" id="ARBA00061029"/>
    </source>
</evidence>
<keyword evidence="5 15" id="KW-0067">ATP-binding</keyword>
<keyword evidence="3" id="KW-1003">Cell membrane</keyword>
<evidence type="ECO:0000256" key="7">
    <source>
        <dbReference type="ARBA" id="ARBA00023136"/>
    </source>
</evidence>
<evidence type="ECO:0000313" key="16">
    <source>
        <dbReference type="Proteomes" id="UP001154061"/>
    </source>
</evidence>
<evidence type="ECO:0000256" key="4">
    <source>
        <dbReference type="ARBA" id="ARBA00022741"/>
    </source>
</evidence>
<evidence type="ECO:0000259" key="14">
    <source>
        <dbReference type="PROSITE" id="PS50893"/>
    </source>
</evidence>
<feature type="domain" description="ABC transporter" evidence="14">
    <location>
        <begin position="4"/>
        <end position="240"/>
    </location>
</feature>
<comment type="subcellular location">
    <subcellularLocation>
        <location evidence="1">Cell membrane</location>
        <topology evidence="1">Peripheral membrane protein</topology>
    </subcellularLocation>
</comment>
<evidence type="ECO:0000256" key="12">
    <source>
        <dbReference type="ARBA" id="ARBA00065962"/>
    </source>
</evidence>
<dbReference type="SMART" id="SM00382">
    <property type="entry name" value="AAA"/>
    <property type="match status" value="1"/>
</dbReference>
<dbReference type="PANTHER" id="PTHR43875">
    <property type="entry name" value="MALTODEXTRIN IMPORT ATP-BINDING PROTEIN MSMX"/>
    <property type="match status" value="1"/>
</dbReference>
<dbReference type="PANTHER" id="PTHR43875:SF15">
    <property type="entry name" value="TREHALOSE IMPORT ATP-BINDING PROTEIN SUGC"/>
    <property type="match status" value="1"/>
</dbReference>
<dbReference type="GO" id="GO:0005524">
    <property type="term" value="F:ATP binding"/>
    <property type="evidence" value="ECO:0007669"/>
    <property type="project" value="UniProtKB-KW"/>
</dbReference>
<proteinExistence type="inferred from homology"/>
<comment type="function">
    <text evidence="10">Part of the ABC transporter complex XacGHIJK involved in the uptake of xylose and arabinose. Responsible for energy coupling to the transport system.</text>
</comment>
<comment type="caution">
    <text evidence="15">The sequence shown here is derived from an EMBL/GenBank/DDBJ whole genome shotgun (WGS) entry which is preliminary data.</text>
</comment>
<comment type="catalytic activity">
    <reaction evidence="8">
        <text>D-xylose(out) + ATP + H2O = D-xylose(in) + ADP + phosphate + H(+)</text>
        <dbReference type="Rhea" id="RHEA:29899"/>
        <dbReference type="ChEBI" id="CHEBI:15377"/>
        <dbReference type="ChEBI" id="CHEBI:15378"/>
        <dbReference type="ChEBI" id="CHEBI:30616"/>
        <dbReference type="ChEBI" id="CHEBI:43474"/>
        <dbReference type="ChEBI" id="CHEBI:53455"/>
        <dbReference type="ChEBI" id="CHEBI:456216"/>
        <dbReference type="EC" id="7.5.2.13"/>
    </reaction>
    <physiologicalReaction direction="left-to-right" evidence="8">
        <dbReference type="Rhea" id="RHEA:29900"/>
    </physiologicalReaction>
</comment>
<evidence type="ECO:0000313" key="15">
    <source>
        <dbReference type="EMBL" id="MDF9747325.1"/>
    </source>
</evidence>
<evidence type="ECO:0000256" key="2">
    <source>
        <dbReference type="ARBA" id="ARBA00022448"/>
    </source>
</evidence>
<keyword evidence="16" id="KW-1185">Reference proteome</keyword>
<evidence type="ECO:0000256" key="5">
    <source>
        <dbReference type="ARBA" id="ARBA00022840"/>
    </source>
</evidence>
<evidence type="ECO:0000256" key="13">
    <source>
        <dbReference type="ARBA" id="ARBA00066315"/>
    </source>
</evidence>
<dbReference type="GO" id="GO:0016887">
    <property type="term" value="F:ATP hydrolysis activity"/>
    <property type="evidence" value="ECO:0007669"/>
    <property type="project" value="InterPro"/>
</dbReference>
<name>A0A9Q4KZW3_9EURY</name>
<gene>
    <name evidence="15" type="primary">ugpC</name>
    <name evidence="15" type="ORF">NDI89_17190</name>
</gene>
<accession>A0A9Q4KZW3</accession>
<dbReference type="Gene3D" id="2.40.50.100">
    <property type="match status" value="1"/>
</dbReference>
<dbReference type="Pfam" id="PF17912">
    <property type="entry name" value="OB_MalK"/>
    <property type="match status" value="1"/>
</dbReference>
<dbReference type="EC" id="7.5.2.13" evidence="13"/>
<reference evidence="15" key="1">
    <citation type="submission" date="2022-06" db="EMBL/GenBank/DDBJ databases">
        <title>Natrinema sp. a new haloarchaeum isolate from saline soil.</title>
        <authorList>
            <person name="Strakova D."/>
            <person name="Galisteo C."/>
            <person name="Sanchez-Porro C."/>
            <person name="Ventosa A."/>
        </authorList>
    </citation>
    <scope>NUCLEOTIDE SEQUENCE</scope>
    <source>
        <strain evidence="15">S1CR25-10</strain>
    </source>
</reference>
<comment type="subunit">
    <text evidence="12">The complex is composed of two ATP-binding proteins (XacJ and XacK), two transmembrane proteins (XacH and XacI) and a solute-binding protein (XacG).</text>
</comment>
<dbReference type="InterPro" id="IPR015855">
    <property type="entry name" value="ABC_transpr_MalK-like"/>
</dbReference>
<dbReference type="InterPro" id="IPR047641">
    <property type="entry name" value="ABC_transpr_MalK/UgpC-like"/>
</dbReference>
<dbReference type="PROSITE" id="PS50893">
    <property type="entry name" value="ABC_TRANSPORTER_2"/>
    <property type="match status" value="1"/>
</dbReference>
<dbReference type="InterPro" id="IPR012340">
    <property type="entry name" value="NA-bd_OB-fold"/>
</dbReference>
<dbReference type="InterPro" id="IPR003439">
    <property type="entry name" value="ABC_transporter-like_ATP-bd"/>
</dbReference>
<dbReference type="InterPro" id="IPR008995">
    <property type="entry name" value="Mo/tungstate-bd_C_term_dom"/>
</dbReference>
<protein>
    <recommendedName>
        <fullName evidence="13">ABC-type D-xylose/L-arabinose transporter</fullName>
        <ecNumber evidence="13">7.5.2.13</ecNumber>
    </recommendedName>
</protein>
<dbReference type="AlphaFoldDB" id="A0A9Q4KZW3"/>
<dbReference type="InterPro" id="IPR003593">
    <property type="entry name" value="AAA+_ATPase"/>
</dbReference>
<dbReference type="PROSITE" id="PS00211">
    <property type="entry name" value="ABC_TRANSPORTER_1"/>
    <property type="match status" value="1"/>
</dbReference>
<organism evidence="15 16">
    <name type="scientific">Natrinema salsiterrestre</name>
    <dbReference type="NCBI Taxonomy" id="2950540"/>
    <lineage>
        <taxon>Archaea</taxon>
        <taxon>Methanobacteriati</taxon>
        <taxon>Methanobacteriota</taxon>
        <taxon>Stenosarchaea group</taxon>
        <taxon>Halobacteria</taxon>
        <taxon>Halobacteriales</taxon>
        <taxon>Natrialbaceae</taxon>
        <taxon>Natrinema</taxon>
    </lineage>
</organism>
<dbReference type="InterPro" id="IPR027417">
    <property type="entry name" value="P-loop_NTPase"/>
</dbReference>
<dbReference type="Gene3D" id="2.40.50.140">
    <property type="entry name" value="Nucleic acid-binding proteins"/>
    <property type="match status" value="1"/>
</dbReference>
<dbReference type="SUPFAM" id="SSF52540">
    <property type="entry name" value="P-loop containing nucleoside triphosphate hydrolases"/>
    <property type="match status" value="1"/>
</dbReference>
<comment type="similarity">
    <text evidence="11">Belongs to the ABC transporter superfamily. Carbohydrate uptake transporter-1 (CUT1) (TC 3.A.1.1) family.</text>
</comment>
<dbReference type="Pfam" id="PF00005">
    <property type="entry name" value="ABC_tran"/>
    <property type="match status" value="1"/>
</dbReference>
<dbReference type="GO" id="GO:0008643">
    <property type="term" value="P:carbohydrate transport"/>
    <property type="evidence" value="ECO:0007669"/>
    <property type="project" value="InterPro"/>
</dbReference>
<dbReference type="NCBIfam" id="NF008653">
    <property type="entry name" value="PRK11650.1"/>
    <property type="match status" value="1"/>
</dbReference>
<sequence>MAELTLDTVTKVFNDGDSNEIVAVDGVDIDIDDGEFLVLVGPSGCGKSTTLRMIAGLETVTDGEIRLGNRLINNTPPADRNIAMVFQSYALYPHMTVRENMRFGLEESTDMADDEMTSIVEETAAMMGIEDLLDRKPSELSGGQQQRVALGRAIVRDPEAFLMDEPLSNLDAKLRATMRTELQRIQEDLSVTTVYVTHDQTEAMTMGDRIAVLNDGVLQQVGTPLECYHTPNNRFVAGFIGEPSMNFFDVTLSDDALTGERFSYPLPGDVRSSLGDATEFTLGVRPEDIEFHATKSSVGEHDFECVVDVVEPVGESNNIYLRFADDDGPDPDTFIVTISGMRNVSSGDRVVATIPPDAIHLFDDRDGRAVKNRSLSEVDAVAPT</sequence>
<evidence type="ECO:0000256" key="9">
    <source>
        <dbReference type="ARBA" id="ARBA00051890"/>
    </source>
</evidence>
<dbReference type="InterPro" id="IPR040582">
    <property type="entry name" value="OB_MalK-like"/>
</dbReference>
<evidence type="ECO:0000256" key="10">
    <source>
        <dbReference type="ARBA" id="ARBA00053454"/>
    </source>
</evidence>
<evidence type="ECO:0000256" key="1">
    <source>
        <dbReference type="ARBA" id="ARBA00004202"/>
    </source>
</evidence>
<dbReference type="InterPro" id="IPR017871">
    <property type="entry name" value="ABC_transporter-like_CS"/>
</dbReference>
<dbReference type="RefSeq" id="WP_277523230.1">
    <property type="nucleotide sequence ID" value="NZ_JAMQOT010000006.1"/>
</dbReference>
<dbReference type="Proteomes" id="UP001154061">
    <property type="component" value="Unassembled WGS sequence"/>
</dbReference>
<keyword evidence="6" id="KW-1278">Translocase</keyword>
<keyword evidence="4" id="KW-0547">Nucleotide-binding</keyword>
<dbReference type="GO" id="GO:0055052">
    <property type="term" value="C:ATP-binding cassette (ABC) transporter complex, substrate-binding subunit-containing"/>
    <property type="evidence" value="ECO:0007669"/>
    <property type="project" value="TreeGrafter"/>
</dbReference>
<evidence type="ECO:0000256" key="3">
    <source>
        <dbReference type="ARBA" id="ARBA00022475"/>
    </source>
</evidence>
<evidence type="ECO:0000256" key="6">
    <source>
        <dbReference type="ARBA" id="ARBA00022967"/>
    </source>
</evidence>
<dbReference type="CDD" id="cd03301">
    <property type="entry name" value="ABC_MalK_N"/>
    <property type="match status" value="1"/>
</dbReference>
<comment type="catalytic activity">
    <reaction evidence="9">
        <text>L-arabinose(out) + ATP + H2O = L-arabinose(in) + ADP + phosphate + H(+)</text>
        <dbReference type="Rhea" id="RHEA:30007"/>
        <dbReference type="ChEBI" id="CHEBI:15377"/>
        <dbReference type="ChEBI" id="CHEBI:15378"/>
        <dbReference type="ChEBI" id="CHEBI:17535"/>
        <dbReference type="ChEBI" id="CHEBI:30616"/>
        <dbReference type="ChEBI" id="CHEBI:43474"/>
        <dbReference type="ChEBI" id="CHEBI:456216"/>
        <dbReference type="EC" id="7.5.2.13"/>
    </reaction>
    <physiologicalReaction direction="left-to-right" evidence="9">
        <dbReference type="Rhea" id="RHEA:30008"/>
    </physiologicalReaction>
</comment>
<keyword evidence="7" id="KW-0472">Membrane</keyword>
<dbReference type="FunFam" id="3.40.50.300:FF:000042">
    <property type="entry name" value="Maltose/maltodextrin ABC transporter, ATP-binding protein"/>
    <property type="match status" value="1"/>
</dbReference>
<dbReference type="Gene3D" id="3.40.50.300">
    <property type="entry name" value="P-loop containing nucleotide triphosphate hydrolases"/>
    <property type="match status" value="1"/>
</dbReference>